<dbReference type="Proteomes" id="UP000228635">
    <property type="component" value="Unassembled WGS sequence"/>
</dbReference>
<dbReference type="EMBL" id="PFBA01000033">
    <property type="protein sequence ID" value="PIT92131.1"/>
    <property type="molecule type" value="Genomic_DNA"/>
</dbReference>
<dbReference type="AlphaFoldDB" id="A0A2M6WH57"/>
<proteinExistence type="predicted"/>
<evidence type="ECO:0008006" key="3">
    <source>
        <dbReference type="Google" id="ProtNLM"/>
    </source>
</evidence>
<evidence type="ECO:0000313" key="2">
    <source>
        <dbReference type="Proteomes" id="UP000228635"/>
    </source>
</evidence>
<name>A0A2M6WH57_9BACT</name>
<accession>A0A2M6WH57</accession>
<sequence>MTNEWQEKLKKFQEARKEKSAWYEKTGREILEKHQITACYKCDCRGWGRETKHSRAHAHTKKRIVCLDAVPKGYKSFFTLLHEIGHIVAEKADYSSGVPRSLAEHNATEWAYKTLKELGLPIKRKVKGEYDSYIKEKVARGLRRGLREIPKELRKHFKS</sequence>
<comment type="caution">
    <text evidence="1">The sequence shown here is derived from an EMBL/GenBank/DDBJ whole genome shotgun (WGS) entry which is preliminary data.</text>
</comment>
<protein>
    <recommendedName>
        <fullName evidence="3">IrrE N-terminal-like domain-containing protein</fullName>
    </recommendedName>
</protein>
<evidence type="ECO:0000313" key="1">
    <source>
        <dbReference type="EMBL" id="PIT92131.1"/>
    </source>
</evidence>
<reference evidence="2" key="1">
    <citation type="submission" date="2017-09" db="EMBL/GenBank/DDBJ databases">
        <title>Depth-based differentiation of microbial function through sediment-hosted aquifers and enrichment of novel symbionts in the deep terrestrial subsurface.</title>
        <authorList>
            <person name="Probst A.J."/>
            <person name="Ladd B."/>
            <person name="Jarett J.K."/>
            <person name="Geller-Mcgrath D.E."/>
            <person name="Sieber C.M.K."/>
            <person name="Emerson J.B."/>
            <person name="Anantharaman K."/>
            <person name="Thomas B.C."/>
            <person name="Malmstrom R."/>
            <person name="Stieglmeier M."/>
            <person name="Klingl A."/>
            <person name="Woyke T."/>
            <person name="Ryan C.M."/>
            <person name="Banfield J.F."/>
        </authorList>
    </citation>
    <scope>NUCLEOTIDE SEQUENCE [LARGE SCALE GENOMIC DNA]</scope>
</reference>
<gene>
    <name evidence="1" type="ORF">COU08_03915</name>
</gene>
<organism evidence="1 2">
    <name type="scientific">Candidatus Harrisonbacteria bacterium CG10_big_fil_rev_8_21_14_0_10_42_17</name>
    <dbReference type="NCBI Taxonomy" id="1974584"/>
    <lineage>
        <taxon>Bacteria</taxon>
        <taxon>Candidatus Harrisoniibacteriota</taxon>
    </lineage>
</organism>